<name>A0ABY3PJ75_9CYAN</name>
<comment type="catalytic activity">
    <reaction evidence="8">
        <text>sn-glycerol 3-phosphate + NAD(+) = dihydroxyacetone phosphate + NADH + H(+)</text>
        <dbReference type="Rhea" id="RHEA:11092"/>
        <dbReference type="ChEBI" id="CHEBI:15378"/>
        <dbReference type="ChEBI" id="CHEBI:57540"/>
        <dbReference type="ChEBI" id="CHEBI:57597"/>
        <dbReference type="ChEBI" id="CHEBI:57642"/>
        <dbReference type="ChEBI" id="CHEBI:57945"/>
        <dbReference type="EC" id="1.1.1.94"/>
    </reaction>
</comment>
<evidence type="ECO:0000256" key="1">
    <source>
        <dbReference type="ARBA" id="ARBA00011009"/>
    </source>
</evidence>
<evidence type="ECO:0000256" key="5">
    <source>
        <dbReference type="ARBA" id="ARBA00023098"/>
    </source>
</evidence>
<dbReference type="Gene3D" id="1.10.1040.10">
    <property type="entry name" value="N-(1-d-carboxylethyl)-l-norvaline Dehydrogenase, domain 2"/>
    <property type="match status" value="1"/>
</dbReference>
<dbReference type="InterPro" id="IPR036291">
    <property type="entry name" value="NAD(P)-bd_dom_sf"/>
</dbReference>
<comment type="subcellular location">
    <subcellularLocation>
        <location evidence="8">Cytoplasm</location>
    </subcellularLocation>
</comment>
<dbReference type="SUPFAM" id="SSF51735">
    <property type="entry name" value="NAD(P)-binding Rossmann-fold domains"/>
    <property type="match status" value="1"/>
</dbReference>
<dbReference type="PANTHER" id="PTHR11728">
    <property type="entry name" value="GLYCEROL-3-PHOSPHATE DEHYDROGENASE"/>
    <property type="match status" value="1"/>
</dbReference>
<dbReference type="InterPro" id="IPR011128">
    <property type="entry name" value="G3P_DH_NAD-dep_N"/>
</dbReference>
<feature type="active site" description="Proton acceptor" evidence="8">
    <location>
        <position position="162"/>
    </location>
</feature>
<feature type="domain" description="Glycerol-3-phosphate dehydrogenase NAD-dependent N-terminal" evidence="11">
    <location>
        <begin position="37"/>
        <end position="131"/>
    </location>
</feature>
<feature type="domain" description="Glycerol-3-phosphate dehydrogenase NAD-dependent C-terminal" evidence="12">
    <location>
        <begin position="151"/>
        <end position="291"/>
    </location>
</feature>
<feature type="binding site" evidence="8">
    <location>
        <position position="79"/>
    </location>
    <ligand>
        <name>NADPH</name>
        <dbReference type="ChEBI" id="CHEBI:57783"/>
    </ligand>
</feature>
<dbReference type="NCBIfam" id="NF011212">
    <property type="entry name" value="PRK14619.1"/>
    <property type="match status" value="1"/>
</dbReference>
<feature type="binding site" evidence="8">
    <location>
        <position position="226"/>
    </location>
    <ligand>
        <name>NADPH</name>
        <dbReference type="ChEBI" id="CHEBI:57783"/>
    </ligand>
</feature>
<dbReference type="Gene3D" id="3.40.50.720">
    <property type="entry name" value="NAD(P)-binding Rossmann-like Domain"/>
    <property type="match status" value="2"/>
</dbReference>
<dbReference type="SUPFAM" id="SSF48179">
    <property type="entry name" value="6-phosphogluconate dehydrogenase C-terminal domain-like"/>
    <property type="match status" value="1"/>
</dbReference>
<dbReference type="NCBIfam" id="NF000940">
    <property type="entry name" value="PRK00094.1-2"/>
    <property type="match status" value="1"/>
</dbReference>
<dbReference type="GO" id="GO:0047952">
    <property type="term" value="F:glycerol-3-phosphate dehydrogenase [NAD(P)+] activity"/>
    <property type="evidence" value="ECO:0007669"/>
    <property type="project" value="UniProtKB-EC"/>
</dbReference>
<dbReference type="EC" id="1.1.1.94" evidence="8"/>
<feature type="binding site" evidence="8">
    <location>
        <position position="162"/>
    </location>
    <ligand>
        <name>sn-glycerol 3-phosphate</name>
        <dbReference type="ChEBI" id="CHEBI:57597"/>
    </ligand>
</feature>
<feature type="binding site" evidence="8">
    <location>
        <position position="111"/>
    </location>
    <ligand>
        <name>NADPH</name>
        <dbReference type="ChEBI" id="CHEBI:57783"/>
    </ligand>
</feature>
<keyword evidence="6 8" id="KW-0594">Phospholipid biosynthesis</keyword>
<evidence type="ECO:0000313" key="14">
    <source>
        <dbReference type="Proteomes" id="UP001054846"/>
    </source>
</evidence>
<dbReference type="HAMAP" id="MF_00394">
    <property type="entry name" value="NAD_Glyc3P_dehydrog"/>
    <property type="match status" value="1"/>
</dbReference>
<feature type="binding site" evidence="8">
    <location>
        <position position="215"/>
    </location>
    <ligand>
        <name>sn-glycerol 3-phosphate</name>
        <dbReference type="ChEBI" id="CHEBI:57597"/>
    </ligand>
</feature>
<dbReference type="EMBL" id="CP063845">
    <property type="protein sequence ID" value="UFP93710.1"/>
    <property type="molecule type" value="Genomic_DNA"/>
</dbReference>
<dbReference type="PROSITE" id="PS00957">
    <property type="entry name" value="NAD_G3PDH"/>
    <property type="match status" value="1"/>
</dbReference>
<dbReference type="NCBIfam" id="NF000942">
    <property type="entry name" value="PRK00094.1-4"/>
    <property type="match status" value="1"/>
</dbReference>
<keyword evidence="3 8" id="KW-0560">Oxidoreductase</keyword>
<evidence type="ECO:0000256" key="10">
    <source>
        <dbReference type="RuleBase" id="RU000439"/>
    </source>
</evidence>
<dbReference type="RefSeq" id="WP_230840763.1">
    <property type="nucleotide sequence ID" value="NZ_CP063845.1"/>
</dbReference>
<keyword evidence="7 8" id="KW-1208">Phospholipid metabolism</keyword>
<evidence type="ECO:0000256" key="9">
    <source>
        <dbReference type="RuleBase" id="RU000437"/>
    </source>
</evidence>
<gene>
    <name evidence="8" type="primary">gpsA</name>
    <name evidence="13" type="ORF">ISF26_18280</name>
</gene>
<keyword evidence="14" id="KW-1185">Reference proteome</keyword>
<feature type="binding site" evidence="8">
    <location>
        <position position="252"/>
    </location>
    <ligand>
        <name>NADPH</name>
        <dbReference type="ChEBI" id="CHEBI:57783"/>
    </ligand>
</feature>
<evidence type="ECO:0000256" key="6">
    <source>
        <dbReference type="ARBA" id="ARBA00023209"/>
    </source>
</evidence>
<evidence type="ECO:0000256" key="4">
    <source>
        <dbReference type="ARBA" id="ARBA00023027"/>
    </source>
</evidence>
<dbReference type="InterPro" id="IPR008927">
    <property type="entry name" value="6-PGluconate_DH-like_C_sf"/>
</dbReference>
<keyword evidence="8" id="KW-0521">NADP</keyword>
<evidence type="ECO:0000256" key="2">
    <source>
        <dbReference type="ARBA" id="ARBA00022516"/>
    </source>
</evidence>
<evidence type="ECO:0000259" key="11">
    <source>
        <dbReference type="Pfam" id="PF01210"/>
    </source>
</evidence>
<dbReference type="Proteomes" id="UP001054846">
    <property type="component" value="Chromosome"/>
</dbReference>
<evidence type="ECO:0000313" key="13">
    <source>
        <dbReference type="EMBL" id="UFP93710.1"/>
    </source>
</evidence>
<comment type="pathway">
    <text evidence="8">Membrane lipid metabolism; glycerophospholipid metabolism.</text>
</comment>
<feature type="binding site" evidence="8">
    <location>
        <position position="11"/>
    </location>
    <ligand>
        <name>NADPH</name>
        <dbReference type="ChEBI" id="CHEBI:57783"/>
    </ligand>
</feature>
<comment type="caution">
    <text evidence="8">Lacks conserved residue(s) required for the propagation of feature annotation.</text>
</comment>
<feature type="binding site" evidence="8">
    <location>
        <position position="79"/>
    </location>
    <ligand>
        <name>sn-glycerol 3-phosphate</name>
        <dbReference type="ChEBI" id="CHEBI:57597"/>
    </ligand>
</feature>
<sequence>MRIAVLGGGAWGTTLAGLAAAQDHQVRVWSRSGALSLGEVLAQAEAVFSCLPMAAVAGAIDQVLALGLPAGAIVLNATKGLDRRTARPASSLWQARFADHPLVVLSGPNLAAEIRAGLPAATVVASADGQAAGRIQQCLASERFRVYTSADWRGVELGGVLKNVIAIAAGVSDGLGLGANAKAALITRGLAEMIRVGTHWGGLAETFYGLSGLGDLLTTCNSPLSRNYQVGFGLGKGQPLEAVLEHLQGTAEGVATAAILAEYARRSALEVPITEQVCAVLDGLRPPTEALAALMTRRLREEGGG</sequence>
<proteinExistence type="inferred from homology"/>
<dbReference type="Pfam" id="PF01210">
    <property type="entry name" value="NAD_Gly3P_dh_N"/>
    <property type="match status" value="2"/>
</dbReference>
<dbReference type="InterPro" id="IPR013328">
    <property type="entry name" value="6PGD_dom2"/>
</dbReference>
<dbReference type="InterPro" id="IPR006109">
    <property type="entry name" value="G3P_DH_NAD-dep_C"/>
</dbReference>
<dbReference type="InterPro" id="IPR006168">
    <property type="entry name" value="G3P_DH_NAD-dep"/>
</dbReference>
<keyword evidence="8" id="KW-0547">Nucleotide-binding</keyword>
<keyword evidence="4 8" id="KW-0520">NAD</keyword>
<evidence type="ECO:0000259" key="12">
    <source>
        <dbReference type="Pfam" id="PF07479"/>
    </source>
</evidence>
<comment type="catalytic activity">
    <reaction evidence="8 10">
        <text>sn-glycerol 3-phosphate + NADP(+) = dihydroxyacetone phosphate + NADPH + H(+)</text>
        <dbReference type="Rhea" id="RHEA:11096"/>
        <dbReference type="ChEBI" id="CHEBI:15378"/>
        <dbReference type="ChEBI" id="CHEBI:57597"/>
        <dbReference type="ChEBI" id="CHEBI:57642"/>
        <dbReference type="ChEBI" id="CHEBI:57783"/>
        <dbReference type="ChEBI" id="CHEBI:58349"/>
        <dbReference type="EC" id="1.1.1.94"/>
    </reaction>
</comment>
<accession>A0ABY3PJ75</accession>
<evidence type="ECO:0000256" key="3">
    <source>
        <dbReference type="ARBA" id="ARBA00023002"/>
    </source>
</evidence>
<feature type="binding site" evidence="8">
    <location>
        <position position="107"/>
    </location>
    <ligand>
        <name>sn-glycerol 3-phosphate</name>
        <dbReference type="ChEBI" id="CHEBI:57597"/>
    </ligand>
</feature>
<dbReference type="PIRSF" id="PIRSF000114">
    <property type="entry name" value="Glycerol-3-P_dh"/>
    <property type="match status" value="1"/>
</dbReference>
<keyword evidence="2 8" id="KW-0444">Lipid biosynthesis</keyword>
<comment type="function">
    <text evidence="8">Catalyzes the reduction of the glycolytic intermediate dihydroxyacetone phosphate (DHAP) to sn-glycerol 3-phosphate (G3P), the key precursor for phospholipid synthesis.</text>
</comment>
<reference evidence="13 14" key="1">
    <citation type="journal article" date="2021" name="Genome Biol. Evol.">
        <title>Complete Genome Sequencing of a Novel Gloeobacter Species from a Waterfall Cave in Mexico.</title>
        <authorList>
            <person name="Saw J.H."/>
            <person name="Cardona T."/>
            <person name="Montejano G."/>
        </authorList>
    </citation>
    <scope>NUCLEOTIDE SEQUENCE [LARGE SCALE GENOMIC DNA]</scope>
    <source>
        <strain evidence="13">MG652769</strain>
    </source>
</reference>
<keyword evidence="8" id="KW-0963">Cytoplasm</keyword>
<protein>
    <recommendedName>
        <fullName evidence="8">Glycerol-3-phosphate dehydrogenase [NAD(P)+]</fullName>
        <ecNumber evidence="8">1.1.1.94</ecNumber>
    </recommendedName>
    <alternativeName>
        <fullName evidence="8">NAD(P)(+)-dependent glycerol-3-phosphate dehydrogenase</fullName>
    </alternativeName>
    <alternativeName>
        <fullName evidence="8">NAD(P)H-dependent dihydroxyacetone-phosphate reductase</fullName>
    </alternativeName>
</protein>
<comment type="similarity">
    <text evidence="1 8 9">Belongs to the NAD-dependent glycerol-3-phosphate dehydrogenase family.</text>
</comment>
<keyword evidence="5 8" id="KW-0443">Lipid metabolism</keyword>
<feature type="binding site" evidence="8">
    <location>
        <position position="31"/>
    </location>
    <ligand>
        <name>NADPH</name>
        <dbReference type="ChEBI" id="CHEBI:57783"/>
    </ligand>
</feature>
<evidence type="ECO:0000256" key="7">
    <source>
        <dbReference type="ARBA" id="ARBA00023264"/>
    </source>
</evidence>
<dbReference type="PANTHER" id="PTHR11728:SF1">
    <property type="entry name" value="GLYCEROL-3-PHOSPHATE DEHYDROGENASE [NAD(+)] 2, CHLOROPLASTIC"/>
    <property type="match status" value="1"/>
</dbReference>
<feature type="binding site" evidence="8">
    <location>
        <position position="226"/>
    </location>
    <ligand>
        <name>sn-glycerol 3-phosphate</name>
        <dbReference type="ChEBI" id="CHEBI:57597"/>
    </ligand>
</feature>
<feature type="binding site" evidence="8">
    <location>
        <position position="225"/>
    </location>
    <ligand>
        <name>sn-glycerol 3-phosphate</name>
        <dbReference type="ChEBI" id="CHEBI:57597"/>
    </ligand>
</feature>
<feature type="domain" description="Glycerol-3-phosphate dehydrogenase NAD-dependent N-terminal" evidence="11">
    <location>
        <begin position="3"/>
        <end position="32"/>
    </location>
</feature>
<organism evidence="13 14">
    <name type="scientific">Gloeobacter morelensis MG652769</name>
    <dbReference type="NCBI Taxonomy" id="2781736"/>
    <lineage>
        <taxon>Bacteria</taxon>
        <taxon>Bacillati</taxon>
        <taxon>Cyanobacteriota</taxon>
        <taxon>Cyanophyceae</taxon>
        <taxon>Gloeobacterales</taxon>
        <taxon>Gloeobacteraceae</taxon>
        <taxon>Gloeobacter</taxon>
        <taxon>Gloeobacter morelensis</taxon>
    </lineage>
</organism>
<dbReference type="PRINTS" id="PR00077">
    <property type="entry name" value="GPDHDRGNASE"/>
</dbReference>
<dbReference type="Pfam" id="PF07479">
    <property type="entry name" value="NAD_Gly3P_dh_C"/>
    <property type="match status" value="1"/>
</dbReference>
<feature type="binding site" evidence="8">
    <location>
        <position position="227"/>
    </location>
    <ligand>
        <name>sn-glycerol 3-phosphate</name>
        <dbReference type="ChEBI" id="CHEBI:57597"/>
    </ligand>
</feature>
<evidence type="ECO:0000256" key="8">
    <source>
        <dbReference type="HAMAP-Rule" id="MF_00394"/>
    </source>
</evidence>